<feature type="domain" description="Mannose-6-phosphate isomerase type II C-terminal" evidence="1">
    <location>
        <begin position="24"/>
        <end position="136"/>
    </location>
</feature>
<name>A0ABS7XHY7_9FLAO</name>
<dbReference type="Pfam" id="PF01050">
    <property type="entry name" value="MannoseP_isomer"/>
    <property type="match status" value="1"/>
</dbReference>
<dbReference type="PANTHER" id="PTHR46390:SF1">
    <property type="entry name" value="MANNOSE-1-PHOSPHATE GUANYLYLTRANSFERASE"/>
    <property type="match status" value="1"/>
</dbReference>
<organism evidence="2 3">
    <name type="scientific">Psychroflexus longus</name>
    <dbReference type="NCBI Taxonomy" id="2873596"/>
    <lineage>
        <taxon>Bacteria</taxon>
        <taxon>Pseudomonadati</taxon>
        <taxon>Bacteroidota</taxon>
        <taxon>Flavobacteriia</taxon>
        <taxon>Flavobacteriales</taxon>
        <taxon>Flavobacteriaceae</taxon>
        <taxon>Psychroflexus</taxon>
    </lineage>
</organism>
<dbReference type="GO" id="GO:0016853">
    <property type="term" value="F:isomerase activity"/>
    <property type="evidence" value="ECO:0007669"/>
    <property type="project" value="UniProtKB-KW"/>
</dbReference>
<dbReference type="EMBL" id="JAIQZE010000001">
    <property type="protein sequence ID" value="MBZ9777721.1"/>
    <property type="molecule type" value="Genomic_DNA"/>
</dbReference>
<comment type="caution">
    <text evidence="2">The sequence shown here is derived from an EMBL/GenBank/DDBJ whole genome shotgun (WGS) entry which is preliminary data.</text>
</comment>
<dbReference type="InterPro" id="IPR051161">
    <property type="entry name" value="Mannose-6P_isomerase_type2"/>
</dbReference>
<reference evidence="3" key="1">
    <citation type="submission" date="2023-07" db="EMBL/GenBank/DDBJ databases">
        <title>Novel species isolated from saline lakes on Tibetan Plateau.</title>
        <authorList>
            <person name="Lu H."/>
        </authorList>
    </citation>
    <scope>NUCLEOTIDE SEQUENCE [LARGE SCALE GENOMIC DNA]</scope>
    <source>
        <strain evidence="3">CAK8W</strain>
    </source>
</reference>
<evidence type="ECO:0000313" key="3">
    <source>
        <dbReference type="Proteomes" id="UP001199314"/>
    </source>
</evidence>
<dbReference type="PANTHER" id="PTHR46390">
    <property type="entry name" value="MANNOSE-1-PHOSPHATE GUANYLYLTRANSFERASE"/>
    <property type="match status" value="1"/>
</dbReference>
<proteinExistence type="predicted"/>
<keyword evidence="2" id="KW-0413">Isomerase</keyword>
<dbReference type="InterPro" id="IPR011051">
    <property type="entry name" value="RmlC_Cupin_sf"/>
</dbReference>
<dbReference type="SUPFAM" id="SSF51182">
    <property type="entry name" value="RmlC-like cupins"/>
    <property type="match status" value="1"/>
</dbReference>
<dbReference type="InterPro" id="IPR014710">
    <property type="entry name" value="RmlC-like_jellyroll"/>
</dbReference>
<gene>
    <name evidence="2" type="ORF">LB452_02190</name>
</gene>
<sequence>MISVFCGSEKVERCQFTVYRNGKKIKNMEHDIRPWGEYFVLEDSATHKVKRIKIKPKGRLSYQYHHKRSEVWTIVSGTGRITLDGKTQDYNPGEVIKIPQGIKHRIENPSKTKDCLFIEVQLGTYFGEDDIVRLEDDYDRK</sequence>
<dbReference type="InterPro" id="IPR001538">
    <property type="entry name" value="Man6P_isomerase-2_C"/>
</dbReference>
<dbReference type="CDD" id="cd02213">
    <property type="entry name" value="cupin_PMI_typeII_C"/>
    <property type="match status" value="1"/>
</dbReference>
<dbReference type="Proteomes" id="UP001199314">
    <property type="component" value="Unassembled WGS sequence"/>
</dbReference>
<evidence type="ECO:0000313" key="2">
    <source>
        <dbReference type="EMBL" id="MBZ9777721.1"/>
    </source>
</evidence>
<protein>
    <submittedName>
        <fullName evidence="2">Phosphomannose isomerase type II C-terminal cupin domain</fullName>
    </submittedName>
</protein>
<evidence type="ECO:0000259" key="1">
    <source>
        <dbReference type="Pfam" id="PF01050"/>
    </source>
</evidence>
<dbReference type="Gene3D" id="2.60.120.10">
    <property type="entry name" value="Jelly Rolls"/>
    <property type="match status" value="1"/>
</dbReference>
<keyword evidence="3" id="KW-1185">Reference proteome</keyword>
<accession>A0ABS7XHY7</accession>